<dbReference type="InterPro" id="IPR023796">
    <property type="entry name" value="Serpin_dom"/>
</dbReference>
<dbReference type="InterPro" id="IPR036186">
    <property type="entry name" value="Serpin_sf"/>
</dbReference>
<dbReference type="Pfam" id="PF00079">
    <property type="entry name" value="Serpin"/>
    <property type="match status" value="1"/>
</dbReference>
<evidence type="ECO:0000313" key="5">
    <source>
        <dbReference type="Proteomes" id="UP000518300"/>
    </source>
</evidence>
<dbReference type="SUPFAM" id="SSF56574">
    <property type="entry name" value="Serpins"/>
    <property type="match status" value="1"/>
</dbReference>
<gene>
    <name evidence="4" type="ORF">HG543_28350</name>
</gene>
<evidence type="ECO:0000256" key="2">
    <source>
        <dbReference type="SAM" id="MobiDB-lite"/>
    </source>
</evidence>
<dbReference type="PROSITE" id="PS00284">
    <property type="entry name" value="SERPIN"/>
    <property type="match status" value="1"/>
</dbReference>
<sequence>MTARHSWNWSPRILTAALLLLAGCASEDKDEQSLPEPPGELVASDKQRAPSPNVPAEDVAAVVAGNTDFGAALYRQSTRPGENFFFSPYSITQAFAMTYAGARGNTEAQMAQALRFVSQDRFHPALNALDLALQDRAEHPKGKGAPPTLRVVNALWGQKGRTFEPAFLDTLAVNYGAGMRVVDFSTESESIRSRINDWVKERTEGRIQGLLPEGSVRPDTRLVMANALYFKGAWAVPFNDSGTHGAPFRRLDGSEQQVQMMAGADGFFPYGKGDGYEAVALPYAGQSFRMLLVIPDSGRFTEVESRLSASFLSEVRSKLETDRLFLQMPKFRVETEFSLVERLNALGLVDAFTDAADLSGMTKEEALLITAAQHKAFVAVDEKGTEAAAATAVVSGPASMPPELVVDRPFLFLIEDVDTQAVLFLGRIVNPGS</sequence>
<evidence type="ECO:0000256" key="1">
    <source>
        <dbReference type="RuleBase" id="RU000411"/>
    </source>
</evidence>
<organism evidence="4 5">
    <name type="scientific">Pyxidicoccus fallax</name>
    <dbReference type="NCBI Taxonomy" id="394095"/>
    <lineage>
        <taxon>Bacteria</taxon>
        <taxon>Pseudomonadati</taxon>
        <taxon>Myxococcota</taxon>
        <taxon>Myxococcia</taxon>
        <taxon>Myxococcales</taxon>
        <taxon>Cystobacterineae</taxon>
        <taxon>Myxococcaceae</taxon>
        <taxon>Pyxidicoccus</taxon>
    </lineage>
</organism>
<feature type="region of interest" description="Disordered" evidence="2">
    <location>
        <begin position="28"/>
        <end position="54"/>
    </location>
</feature>
<feature type="domain" description="Serpin" evidence="3">
    <location>
        <begin position="71"/>
        <end position="431"/>
    </location>
</feature>
<reference evidence="4 5" key="1">
    <citation type="submission" date="2020-04" db="EMBL/GenBank/DDBJ databases">
        <title>Draft genome of Pyxidicoccus fallax type strain.</title>
        <authorList>
            <person name="Whitworth D.E."/>
        </authorList>
    </citation>
    <scope>NUCLEOTIDE SEQUENCE [LARGE SCALE GENOMIC DNA]</scope>
    <source>
        <strain evidence="4 5">DSM 14698</strain>
    </source>
</reference>
<dbReference type="EMBL" id="JABBJJ010000152">
    <property type="protein sequence ID" value="NMO18746.1"/>
    <property type="molecule type" value="Genomic_DNA"/>
</dbReference>
<keyword evidence="5" id="KW-1185">Reference proteome</keyword>
<proteinExistence type="inferred from homology"/>
<dbReference type="PANTHER" id="PTHR11461:SF211">
    <property type="entry name" value="GH10112P-RELATED"/>
    <property type="match status" value="1"/>
</dbReference>
<dbReference type="SMART" id="SM00093">
    <property type="entry name" value="SERPIN"/>
    <property type="match status" value="1"/>
</dbReference>
<dbReference type="CDD" id="cd19590">
    <property type="entry name" value="serpin_thermopin-like"/>
    <property type="match status" value="1"/>
</dbReference>
<evidence type="ECO:0000313" key="4">
    <source>
        <dbReference type="EMBL" id="NMO18746.1"/>
    </source>
</evidence>
<comment type="similarity">
    <text evidence="1">Belongs to the serpin family.</text>
</comment>
<dbReference type="GO" id="GO:0004867">
    <property type="term" value="F:serine-type endopeptidase inhibitor activity"/>
    <property type="evidence" value="ECO:0007669"/>
    <property type="project" value="InterPro"/>
</dbReference>
<dbReference type="Proteomes" id="UP000518300">
    <property type="component" value="Unassembled WGS sequence"/>
</dbReference>
<dbReference type="RefSeq" id="WP_169348011.1">
    <property type="nucleotide sequence ID" value="NZ_JABBJJ010000152.1"/>
</dbReference>
<protein>
    <submittedName>
        <fullName evidence="4">Serpin family protein</fullName>
    </submittedName>
</protein>
<comment type="caution">
    <text evidence="4">The sequence shown here is derived from an EMBL/GenBank/DDBJ whole genome shotgun (WGS) entry which is preliminary data.</text>
</comment>
<evidence type="ECO:0000259" key="3">
    <source>
        <dbReference type="SMART" id="SM00093"/>
    </source>
</evidence>
<dbReference type="GO" id="GO:0005615">
    <property type="term" value="C:extracellular space"/>
    <property type="evidence" value="ECO:0007669"/>
    <property type="project" value="InterPro"/>
</dbReference>
<dbReference type="InterPro" id="IPR000215">
    <property type="entry name" value="Serpin_fam"/>
</dbReference>
<dbReference type="Gene3D" id="3.30.497.10">
    <property type="entry name" value="Antithrombin, subunit I, domain 2"/>
    <property type="match status" value="1"/>
</dbReference>
<dbReference type="AlphaFoldDB" id="A0A848LLX4"/>
<name>A0A848LLX4_9BACT</name>
<dbReference type="InterPro" id="IPR042185">
    <property type="entry name" value="Serpin_sf_2"/>
</dbReference>
<accession>A0A848LLX4</accession>
<dbReference type="Gene3D" id="2.30.39.10">
    <property type="entry name" value="Alpha-1-antitrypsin, domain 1"/>
    <property type="match status" value="1"/>
</dbReference>
<dbReference type="PANTHER" id="PTHR11461">
    <property type="entry name" value="SERINE PROTEASE INHIBITOR, SERPIN"/>
    <property type="match status" value="1"/>
</dbReference>
<dbReference type="PROSITE" id="PS51257">
    <property type="entry name" value="PROKAR_LIPOPROTEIN"/>
    <property type="match status" value="1"/>
</dbReference>
<dbReference type="InterPro" id="IPR023795">
    <property type="entry name" value="Serpin_CS"/>
</dbReference>
<dbReference type="InterPro" id="IPR042178">
    <property type="entry name" value="Serpin_sf_1"/>
</dbReference>